<dbReference type="Pfam" id="PF21445">
    <property type="entry name" value="ADDB_N"/>
    <property type="match status" value="1"/>
</dbReference>
<dbReference type="PANTHER" id="PTHR30591">
    <property type="entry name" value="RECBCD ENZYME SUBUNIT RECC"/>
    <property type="match status" value="1"/>
</dbReference>
<keyword evidence="7 14" id="KW-0347">Helicase</keyword>
<accession>E6U0B0</accession>
<evidence type="ECO:0000256" key="1">
    <source>
        <dbReference type="ARBA" id="ARBA00022485"/>
    </source>
</evidence>
<dbReference type="PANTHER" id="PTHR30591:SF1">
    <property type="entry name" value="RECBCD ENZYME SUBUNIT RECC"/>
    <property type="match status" value="1"/>
</dbReference>
<dbReference type="SUPFAM" id="SSF52540">
    <property type="entry name" value="P-loop containing nucleoside triphosphate hydrolases"/>
    <property type="match status" value="1"/>
</dbReference>
<dbReference type="HAMAP" id="MF_01452">
    <property type="entry name" value="AddB_type1"/>
    <property type="match status" value="1"/>
</dbReference>
<keyword evidence="11 14" id="KW-0411">Iron-sulfur</keyword>
<dbReference type="KEGG" id="bco:Bcell_1964"/>
<feature type="binding site" evidence="14">
    <location>
        <position position="1125"/>
    </location>
    <ligand>
        <name>[4Fe-4S] cluster</name>
        <dbReference type="ChEBI" id="CHEBI:49883"/>
    </ligand>
</feature>
<keyword evidence="3 14" id="KW-0479">Metal-binding</keyword>
<dbReference type="EMBL" id="CP002394">
    <property type="protein sequence ID" value="ADU30226.1"/>
    <property type="molecule type" value="Genomic_DNA"/>
</dbReference>
<comment type="cofactor">
    <cofactor evidence="14">
        <name>Mg(2+)</name>
        <dbReference type="ChEBI" id="CHEBI:18420"/>
    </cofactor>
</comment>
<dbReference type="RefSeq" id="WP_013488562.1">
    <property type="nucleotide sequence ID" value="NC_014829.1"/>
</dbReference>
<dbReference type="AlphaFoldDB" id="E6U0B0"/>
<evidence type="ECO:0000256" key="4">
    <source>
        <dbReference type="ARBA" id="ARBA00022741"/>
    </source>
</evidence>
<dbReference type="Gene3D" id="3.90.320.10">
    <property type="match status" value="1"/>
</dbReference>
<reference evidence="17" key="1">
    <citation type="submission" date="2010-12" db="EMBL/GenBank/DDBJ databases">
        <title>Complete sequence of Bacillus cellulosilyticus DSM 2522.</title>
        <authorList>
            <consortium name="US DOE Joint Genome Institute"/>
            <person name="Lucas S."/>
            <person name="Copeland A."/>
            <person name="Lapidus A."/>
            <person name="Cheng J.-F."/>
            <person name="Bruce D."/>
            <person name="Goodwin L."/>
            <person name="Pitluck S."/>
            <person name="Chertkov O."/>
            <person name="Detter J.C."/>
            <person name="Han C."/>
            <person name="Tapia R."/>
            <person name="Land M."/>
            <person name="Hauser L."/>
            <person name="Jeffries C."/>
            <person name="Kyrpides N."/>
            <person name="Ivanova N."/>
            <person name="Mikhailova N."/>
            <person name="Brumm P."/>
            <person name="Mead D."/>
            <person name="Woyke T."/>
        </authorList>
    </citation>
    <scope>NUCLEOTIDE SEQUENCE [LARGE SCALE GENOMIC DNA]</scope>
    <source>
        <strain evidence="17">DSM 2522</strain>
    </source>
</reference>
<feature type="binding site" evidence="14">
    <location>
        <position position="804"/>
    </location>
    <ligand>
        <name>[4Fe-4S] cluster</name>
        <dbReference type="ChEBI" id="CHEBI:49883"/>
    </ligand>
</feature>
<comment type="cofactor">
    <cofactor evidence="14">
        <name>[4Fe-4S] cluster</name>
        <dbReference type="ChEBI" id="CHEBI:49883"/>
    </cofactor>
    <text evidence="14">Binds 1 [4Fe-4S] cluster.</text>
</comment>
<dbReference type="Pfam" id="PF12705">
    <property type="entry name" value="PDDEXK_1"/>
    <property type="match status" value="1"/>
</dbReference>
<keyword evidence="10 14" id="KW-0408">Iron</keyword>
<keyword evidence="9 14" id="KW-0067">ATP-binding</keyword>
<comment type="function">
    <text evidence="14">The heterodimer acts as both an ATP-dependent DNA helicase and an ATP-dependent, dual-direction single-stranded exonuclease. Recognizes the chi site generating a DNA molecule suitable for the initiation of homologous recombination. The AddB subunit has 5' -&gt; 3' nuclease activity but not helicase activity.</text>
</comment>
<dbReference type="PROSITE" id="PS51217">
    <property type="entry name" value="UVRD_HELICASE_CTER"/>
    <property type="match status" value="1"/>
</dbReference>
<dbReference type="STRING" id="649639.Bcell_1964"/>
<dbReference type="InterPro" id="IPR049035">
    <property type="entry name" value="ADDB_N"/>
</dbReference>
<keyword evidence="2 14" id="KW-0540">Nuclease</keyword>
<dbReference type="OrthoDB" id="9758506at2"/>
<sequence length="1171" mass="135597">MSISFILGRTGTGKTTYMLNNMIDDAIKDPQGATIIYLVPDQMTFQSEMQLVQSKQRGMTRIQVLSFSRLALRVLQELGGITKQHIQKTGVQMLIRKIVETEKKSFKVFSKASDTNGFIDQLEQMITELKRYDVSADTLTEQYEALEQRENKRPSEQILQEKLHDIGIVYNNLGKHFKDEYVGAEDYLHLLSEKVAHSNYLKQSHIFIDGFHSFTPLEMLVIQELMLHCTHTTFSFTLDRHYDTAEVLNELDLFFETAKSYQTIQNVCREHNLEVNRPFILQMSLRFKSKAIAHLEKNYEIRPSPVYETNDGIRVISAVHRRSEVEGIAREILHLVRDKSYRFQEIVLILRNITDYTDLLQTVFEDYGIPLFMDQKRSMLNHPVIEFIRSSLEVIYGNWRYEAVFRCLKTDMLFPLESHVSEMRERVDQLENYVLSYGIKGVRWYDKKPWSYRRVKTSADGERKRTTAEDEFEQEINQLRNELTKPLIWLQKQMKASKTVTEKCETIYHYLVMCQIPEKIERMRNDSVASEELQRAKEHDQVWSAIVELLDQMVEMAGDEDVSSELYKKMIDTGVESMKFAIIPPAIDQVIVADMEHSRLSNIRCAFILGVNDGIIPAKPDEGSIVTEEERDTLAQAGINLAPSSTRQLLNETFLMYLAQSTASELLYFTYPLADEEGKSLQPSIVLKRIKDFFPSLEEELWFHEPTDMTDEEQFFFINGSDKTLSYLTFVLQSWKKGYSIPSFWWDVYNWYVANENWNFKVKQVLHSLFYKNKAQQLSKHTSKELYGDHLVTSVSRMEQYQSCAFAQFANYGLRLKERETYKLEAPDVGTLFHAALKEMADYLRRNGKDFSQLSKEECSTLAKKIVEELAPKIQREILLSSNKYHYIKQKLEEVVARASHVLAEQSRSSGFSPIGLEVAFGENQDLPPLQFQLQNGTTMELVGRIDRVDMAEGRDGLYLRIIDYKSSAKNIELSEVYYGLSLQLLIYLDVVITFSERWLGAKASPAGVLYFHVHNPIIQAKEKMTIEQIETELFKQFKMKGLISANTEVAQLMDENMIETKKSNIIPAQLKNDGDFSKNSSVIHDDQYENLKGFLRKKVQQIGQAITEGEIGITPIKNKQKVACTYCAFSSLCQFDPTIETNDYHRISKLKDEEVLLKMSEEGEGEEDEN</sequence>
<keyword evidence="12 14" id="KW-0238">DNA-binding</keyword>
<dbReference type="InterPro" id="IPR038726">
    <property type="entry name" value="PDDEXK_AddAB-type"/>
</dbReference>
<evidence type="ECO:0000256" key="9">
    <source>
        <dbReference type="ARBA" id="ARBA00022840"/>
    </source>
</evidence>
<evidence type="ECO:0000256" key="12">
    <source>
        <dbReference type="ARBA" id="ARBA00023125"/>
    </source>
</evidence>
<protein>
    <recommendedName>
        <fullName evidence="14">ATP-dependent helicase/deoxyribonuclease subunit B</fullName>
        <ecNumber evidence="14">3.1.-.-</ecNumber>
    </recommendedName>
    <alternativeName>
        <fullName evidence="14">ATP-dependent helicase/nuclease subunit AddB</fullName>
    </alternativeName>
</protein>
<dbReference type="eggNOG" id="COG3857">
    <property type="taxonomic scope" value="Bacteria"/>
</dbReference>
<dbReference type="InterPro" id="IPR014140">
    <property type="entry name" value="DNA_helicase_suAddB"/>
</dbReference>
<dbReference type="EC" id="3.1.-.-" evidence="14"/>
<dbReference type="Gene3D" id="6.10.140.1030">
    <property type="match status" value="1"/>
</dbReference>
<dbReference type="GO" id="GO:0008409">
    <property type="term" value="F:5'-3' exonuclease activity"/>
    <property type="evidence" value="ECO:0007669"/>
    <property type="project" value="UniProtKB-UniRule"/>
</dbReference>
<dbReference type="GO" id="GO:0005524">
    <property type="term" value="F:ATP binding"/>
    <property type="evidence" value="ECO:0007669"/>
    <property type="project" value="UniProtKB-UniRule"/>
</dbReference>
<evidence type="ECO:0000256" key="10">
    <source>
        <dbReference type="ARBA" id="ARBA00023004"/>
    </source>
</evidence>
<evidence type="ECO:0000256" key="11">
    <source>
        <dbReference type="ARBA" id="ARBA00023014"/>
    </source>
</evidence>
<dbReference type="InterPro" id="IPR027417">
    <property type="entry name" value="P-loop_NTPase"/>
</dbReference>
<evidence type="ECO:0000256" key="15">
    <source>
        <dbReference type="SAM" id="Coils"/>
    </source>
</evidence>
<feature type="domain" description="UvrD-like helicase C-terminal" evidence="16">
    <location>
        <begin position="282"/>
        <end position="600"/>
    </location>
</feature>
<keyword evidence="4 14" id="KW-0547">Nucleotide-binding</keyword>
<evidence type="ECO:0000313" key="18">
    <source>
        <dbReference type="Proteomes" id="UP000001401"/>
    </source>
</evidence>
<evidence type="ECO:0000256" key="7">
    <source>
        <dbReference type="ARBA" id="ARBA00022806"/>
    </source>
</evidence>
<evidence type="ECO:0000256" key="8">
    <source>
        <dbReference type="ARBA" id="ARBA00022839"/>
    </source>
</evidence>
<keyword evidence="15" id="KW-0175">Coiled coil</keyword>
<keyword evidence="1 14" id="KW-0004">4Fe-4S</keyword>
<dbReference type="Proteomes" id="UP000001401">
    <property type="component" value="Chromosome"/>
</dbReference>
<dbReference type="GO" id="GO:0051539">
    <property type="term" value="F:4 iron, 4 sulfur cluster binding"/>
    <property type="evidence" value="ECO:0007669"/>
    <property type="project" value="UniProtKB-KW"/>
</dbReference>
<dbReference type="InterPro" id="IPR014017">
    <property type="entry name" value="DNA_helicase_UvrD-like_C"/>
</dbReference>
<keyword evidence="6 14" id="KW-0378">Hydrolase</keyword>
<dbReference type="Gene3D" id="3.40.50.300">
    <property type="entry name" value="P-loop containing nucleotide triphosphate hydrolases"/>
    <property type="match status" value="4"/>
</dbReference>
<dbReference type="HOGENOM" id="CLU_007838_0_0_9"/>
<proteinExistence type="inferred from homology"/>
<comment type="miscellaneous">
    <text evidence="14">Despite having conserved helicase domains, this subunit does not have helicase activity.</text>
</comment>
<evidence type="ECO:0000259" key="16">
    <source>
        <dbReference type="PROSITE" id="PS51217"/>
    </source>
</evidence>
<name>E6U0B0_EVAC2</name>
<evidence type="ECO:0000256" key="5">
    <source>
        <dbReference type="ARBA" id="ARBA00022763"/>
    </source>
</evidence>
<feature type="binding site" evidence="14">
    <location>
        <position position="1128"/>
    </location>
    <ligand>
        <name>[4Fe-4S] cluster</name>
        <dbReference type="ChEBI" id="CHEBI:49883"/>
    </ligand>
</feature>
<dbReference type="GO" id="GO:0046872">
    <property type="term" value="F:metal ion binding"/>
    <property type="evidence" value="ECO:0007669"/>
    <property type="project" value="UniProtKB-KW"/>
</dbReference>
<comment type="subunit">
    <text evidence="14">Heterodimer of AddA and AddB.</text>
</comment>
<gene>
    <name evidence="14" type="primary">addB</name>
    <name evidence="17" type="ordered locus">Bcell_1964</name>
</gene>
<keyword evidence="8 14" id="KW-0269">Exonuclease</keyword>
<dbReference type="GO" id="GO:0003690">
    <property type="term" value="F:double-stranded DNA binding"/>
    <property type="evidence" value="ECO:0007669"/>
    <property type="project" value="UniProtKB-UniRule"/>
</dbReference>
<keyword evidence="18" id="KW-1185">Reference proteome</keyword>
<dbReference type="NCBIfam" id="TIGR02773">
    <property type="entry name" value="addB_Gpos"/>
    <property type="match status" value="1"/>
</dbReference>
<evidence type="ECO:0000256" key="13">
    <source>
        <dbReference type="ARBA" id="ARBA00023204"/>
    </source>
</evidence>
<dbReference type="GO" id="GO:0004386">
    <property type="term" value="F:helicase activity"/>
    <property type="evidence" value="ECO:0007669"/>
    <property type="project" value="UniProtKB-KW"/>
</dbReference>
<evidence type="ECO:0000256" key="2">
    <source>
        <dbReference type="ARBA" id="ARBA00022722"/>
    </source>
</evidence>
<keyword evidence="13 14" id="KW-0234">DNA repair</keyword>
<evidence type="ECO:0000256" key="3">
    <source>
        <dbReference type="ARBA" id="ARBA00022723"/>
    </source>
</evidence>
<evidence type="ECO:0000313" key="17">
    <source>
        <dbReference type="EMBL" id="ADU30226.1"/>
    </source>
</evidence>
<feature type="binding site" evidence="14">
    <location>
        <position position="1134"/>
    </location>
    <ligand>
        <name>[4Fe-4S] cluster</name>
        <dbReference type="ChEBI" id="CHEBI:49883"/>
    </ligand>
</feature>
<dbReference type="InterPro" id="IPR011604">
    <property type="entry name" value="PDDEXK-like_dom_sf"/>
</dbReference>
<evidence type="ECO:0000256" key="14">
    <source>
        <dbReference type="HAMAP-Rule" id="MF_01452"/>
    </source>
</evidence>
<dbReference type="GO" id="GO:0000724">
    <property type="term" value="P:double-strand break repair via homologous recombination"/>
    <property type="evidence" value="ECO:0007669"/>
    <property type="project" value="UniProtKB-UniRule"/>
</dbReference>
<feature type="coiled-coil region" evidence="15">
    <location>
        <begin position="122"/>
        <end position="149"/>
    </location>
</feature>
<evidence type="ECO:0000256" key="6">
    <source>
        <dbReference type="ARBA" id="ARBA00022801"/>
    </source>
</evidence>
<organism evidence="17 18">
    <name type="scientific">Evansella cellulosilytica (strain ATCC 21833 / DSM 2522 / FERM P-1141 / JCM 9156 / N-4)</name>
    <name type="common">Bacillus cellulosilyticus</name>
    <dbReference type="NCBI Taxonomy" id="649639"/>
    <lineage>
        <taxon>Bacteria</taxon>
        <taxon>Bacillati</taxon>
        <taxon>Bacillota</taxon>
        <taxon>Bacilli</taxon>
        <taxon>Bacillales</taxon>
        <taxon>Bacillaceae</taxon>
        <taxon>Evansella</taxon>
    </lineage>
</organism>
<comment type="similarity">
    <text evidence="14">Belongs to the helicase family. AddB/RexB type 1 subfamily.</text>
</comment>
<keyword evidence="5 14" id="KW-0227">DNA damage</keyword>